<evidence type="ECO:0000313" key="1">
    <source>
        <dbReference type="EMBL" id="KAK3281208.1"/>
    </source>
</evidence>
<dbReference type="PANTHER" id="PTHR13271:SF140">
    <property type="entry name" value="SET DOMAIN-CONTAINING PROTEIN"/>
    <property type="match status" value="1"/>
</dbReference>
<dbReference type="GO" id="GO:0016279">
    <property type="term" value="F:protein-lysine N-methyltransferase activity"/>
    <property type="evidence" value="ECO:0007669"/>
    <property type="project" value="TreeGrafter"/>
</dbReference>
<dbReference type="InterPro" id="IPR050600">
    <property type="entry name" value="SETD3_SETD6_MTase"/>
</dbReference>
<proteinExistence type="predicted"/>
<dbReference type="AlphaFoldDB" id="A0AAE0LDF3"/>
<sequence length="381" mass="42197">MLSSHVYHHMKFSERGVSSVYQLEVNKRTGWLPLRISSQIKCKSWCQARGPLPTRLRVSVRGRSHVQASLRESGEARSAETAEEEATRQWDELLAWVKEGGGYLGPSLGDRTALGQCELGDTGIMVRGLFPPEGCGAGDSLLGVPWHLALRTSELPAPYEGAPWGVTLAATVLRERAAGPNTRWASYVKTLPDLVDTPALLPPAMYDEIQYIPAKEALLDFLELCREAHSKCPAQMTGSAAWEQFLWAMTVVHSRSFGLKGGGGRIEGDRMMLPALDMLNHGNNPMANGRLALGKSLYDEDGDKGLIHIVSTRSLSAGEQVLFTYGPQERNNDDFFLYYGFTTGPRHPFEDFQLFASITEAIDWYLDFFSVQQPCLLISLM</sequence>
<organism evidence="1 2">
    <name type="scientific">Cymbomonas tetramitiformis</name>
    <dbReference type="NCBI Taxonomy" id="36881"/>
    <lineage>
        <taxon>Eukaryota</taxon>
        <taxon>Viridiplantae</taxon>
        <taxon>Chlorophyta</taxon>
        <taxon>Pyramimonadophyceae</taxon>
        <taxon>Pyramimonadales</taxon>
        <taxon>Pyramimonadaceae</taxon>
        <taxon>Cymbomonas</taxon>
    </lineage>
</organism>
<dbReference type="InterPro" id="IPR046341">
    <property type="entry name" value="SET_dom_sf"/>
</dbReference>
<evidence type="ECO:0000313" key="2">
    <source>
        <dbReference type="Proteomes" id="UP001190700"/>
    </source>
</evidence>
<reference evidence="1 2" key="1">
    <citation type="journal article" date="2015" name="Genome Biol. Evol.">
        <title>Comparative Genomics of a Bacterivorous Green Alga Reveals Evolutionary Causalities and Consequences of Phago-Mixotrophic Mode of Nutrition.</title>
        <authorList>
            <person name="Burns J.A."/>
            <person name="Paasch A."/>
            <person name="Narechania A."/>
            <person name="Kim E."/>
        </authorList>
    </citation>
    <scope>NUCLEOTIDE SEQUENCE [LARGE SCALE GENOMIC DNA]</scope>
    <source>
        <strain evidence="1 2">PLY_AMNH</strain>
    </source>
</reference>
<comment type="caution">
    <text evidence="1">The sequence shown here is derived from an EMBL/GenBank/DDBJ whole genome shotgun (WGS) entry which is preliminary data.</text>
</comment>
<dbReference type="EMBL" id="LGRX02003961">
    <property type="protein sequence ID" value="KAK3281208.1"/>
    <property type="molecule type" value="Genomic_DNA"/>
</dbReference>
<accession>A0AAE0LDF3</accession>
<protein>
    <recommendedName>
        <fullName evidence="3">SET domain-containing protein</fullName>
    </recommendedName>
</protein>
<gene>
    <name evidence="1" type="ORF">CYMTET_10991</name>
</gene>
<dbReference type="CDD" id="cd10527">
    <property type="entry name" value="SET_LSMT"/>
    <property type="match status" value="1"/>
</dbReference>
<dbReference type="PANTHER" id="PTHR13271">
    <property type="entry name" value="UNCHARACTERIZED PUTATIVE METHYLTRANSFERASE"/>
    <property type="match status" value="1"/>
</dbReference>
<dbReference type="SUPFAM" id="SSF82199">
    <property type="entry name" value="SET domain"/>
    <property type="match status" value="1"/>
</dbReference>
<dbReference type="Proteomes" id="UP001190700">
    <property type="component" value="Unassembled WGS sequence"/>
</dbReference>
<evidence type="ECO:0008006" key="3">
    <source>
        <dbReference type="Google" id="ProtNLM"/>
    </source>
</evidence>
<keyword evidence="2" id="KW-1185">Reference proteome</keyword>
<dbReference type="Gene3D" id="3.90.1410.10">
    <property type="entry name" value="set domain protein methyltransferase, domain 1"/>
    <property type="match status" value="1"/>
</dbReference>
<name>A0AAE0LDF3_9CHLO</name>